<comment type="caution">
    <text evidence="1">The sequence shown here is derived from an EMBL/GenBank/DDBJ whole genome shotgun (WGS) entry which is preliminary data.</text>
</comment>
<keyword evidence="2" id="KW-1185">Reference proteome</keyword>
<reference evidence="2" key="1">
    <citation type="journal article" date="2019" name="Int. J. Syst. Evol. Microbiol.">
        <title>The Global Catalogue of Microorganisms (GCM) 10K type strain sequencing project: providing services to taxonomists for standard genome sequencing and annotation.</title>
        <authorList>
            <consortium name="The Broad Institute Genomics Platform"/>
            <consortium name="The Broad Institute Genome Sequencing Center for Infectious Disease"/>
            <person name="Wu L."/>
            <person name="Ma J."/>
        </authorList>
    </citation>
    <scope>NUCLEOTIDE SEQUENCE [LARGE SCALE GENOMIC DNA]</scope>
    <source>
        <strain evidence="2">JCM 17064</strain>
    </source>
</reference>
<proteinExistence type="predicted"/>
<evidence type="ECO:0008006" key="3">
    <source>
        <dbReference type="Google" id="ProtNLM"/>
    </source>
</evidence>
<accession>A0ABP7TB10</accession>
<sequence>MKRFFQFLLKSLAVLLLTMIVLDVLYTVVYKQSDDRNKISHVYHSENQQYDVVFLGSSRVNNHFVPKYFNDRGYKTYNFGITRSRLEESALMLKLMVERNYVIDTLILQVDLNINTNDHSEAIRSLFMPYLHQSKTIREHYKDIPEYNELLLVPFYRYMHYDARIGFREMYASLVHKETNALHRDGFNALTKNQRPMVAADLSKYYPKRNKSYEEIKAVCKANNIHLIAVTTPMCMSTINREYFNHIQKVYPEIYRLEDAVTDDQYFSTCGHLNEKGAIEYTKAVFDQFFKPRN</sequence>
<name>A0ABP7TB10_9FLAO</name>
<evidence type="ECO:0000313" key="1">
    <source>
        <dbReference type="EMBL" id="GAA4023412.1"/>
    </source>
</evidence>
<dbReference type="EMBL" id="BAABCR010000003">
    <property type="protein sequence ID" value="GAA4023412.1"/>
    <property type="molecule type" value="Genomic_DNA"/>
</dbReference>
<evidence type="ECO:0000313" key="2">
    <source>
        <dbReference type="Proteomes" id="UP001500968"/>
    </source>
</evidence>
<gene>
    <name evidence="1" type="ORF">GCM10022386_02970</name>
</gene>
<dbReference type="SUPFAM" id="SSF52266">
    <property type="entry name" value="SGNH hydrolase"/>
    <property type="match status" value="1"/>
</dbReference>
<protein>
    <recommendedName>
        <fullName evidence="3">SGNH/GDSL hydrolase family protein</fullName>
    </recommendedName>
</protein>
<organism evidence="1 2">
    <name type="scientific">Flavobacterium cheonhonense</name>
    <dbReference type="NCBI Taxonomy" id="706185"/>
    <lineage>
        <taxon>Bacteria</taxon>
        <taxon>Pseudomonadati</taxon>
        <taxon>Bacteroidota</taxon>
        <taxon>Flavobacteriia</taxon>
        <taxon>Flavobacteriales</taxon>
        <taxon>Flavobacteriaceae</taxon>
        <taxon>Flavobacterium</taxon>
    </lineage>
</organism>
<dbReference type="RefSeq" id="WP_324692248.1">
    <property type="nucleotide sequence ID" value="NZ_BAABCR010000003.1"/>
</dbReference>
<dbReference type="Proteomes" id="UP001500968">
    <property type="component" value="Unassembled WGS sequence"/>
</dbReference>